<dbReference type="EMBL" id="JARKIE010000266">
    <property type="protein sequence ID" value="KAJ7659907.1"/>
    <property type="molecule type" value="Genomic_DNA"/>
</dbReference>
<proteinExistence type="predicted"/>
<sequence>MHDADAAEDAYLNLQPHIEKPGSVYVFLQQNKRVIGLLPTHPAGTEADCVDLKVDKAEVVDARRDGHQRQCKDIHQHLLHIRLRAMHAQRAVVPCLECGSRHCEFYGEQAAGGLEGVTGLIEARLIRLGEVPVRIPLFYPRQIGLTSLVVRSRAQFFEKSYGAQNDMYTLSLPGRQSEQTLQQAFNYSSMHNLILFRQMHYSSTSGRRKLFLDDIQEQAFIVKGGLVDAGDGQNGVLRPEQPEILRYGDATDRMQMAQNKAWPMTKLEALAKHGHTQLL</sequence>
<dbReference type="AlphaFoldDB" id="A0AAD7CRU4"/>
<organism evidence="1 2">
    <name type="scientific">Mycena rosella</name>
    <name type="common">Pink bonnet</name>
    <name type="synonym">Agaricus rosellus</name>
    <dbReference type="NCBI Taxonomy" id="1033263"/>
    <lineage>
        <taxon>Eukaryota</taxon>
        <taxon>Fungi</taxon>
        <taxon>Dikarya</taxon>
        <taxon>Basidiomycota</taxon>
        <taxon>Agaricomycotina</taxon>
        <taxon>Agaricomycetes</taxon>
        <taxon>Agaricomycetidae</taxon>
        <taxon>Agaricales</taxon>
        <taxon>Marasmiineae</taxon>
        <taxon>Mycenaceae</taxon>
        <taxon>Mycena</taxon>
    </lineage>
</organism>
<accession>A0AAD7CRU4</accession>
<protein>
    <submittedName>
        <fullName evidence="1">Uncharacterized protein</fullName>
    </submittedName>
</protein>
<evidence type="ECO:0000313" key="2">
    <source>
        <dbReference type="Proteomes" id="UP001221757"/>
    </source>
</evidence>
<gene>
    <name evidence="1" type="ORF">B0H17DRAFT_1145207</name>
</gene>
<dbReference type="Proteomes" id="UP001221757">
    <property type="component" value="Unassembled WGS sequence"/>
</dbReference>
<comment type="caution">
    <text evidence="1">The sequence shown here is derived from an EMBL/GenBank/DDBJ whole genome shotgun (WGS) entry which is preliminary data.</text>
</comment>
<evidence type="ECO:0000313" key="1">
    <source>
        <dbReference type="EMBL" id="KAJ7659907.1"/>
    </source>
</evidence>
<reference evidence="1" key="1">
    <citation type="submission" date="2023-03" db="EMBL/GenBank/DDBJ databases">
        <title>Massive genome expansion in bonnet fungi (Mycena s.s.) driven by repeated elements and novel gene families across ecological guilds.</title>
        <authorList>
            <consortium name="Lawrence Berkeley National Laboratory"/>
            <person name="Harder C.B."/>
            <person name="Miyauchi S."/>
            <person name="Viragh M."/>
            <person name="Kuo A."/>
            <person name="Thoen E."/>
            <person name="Andreopoulos B."/>
            <person name="Lu D."/>
            <person name="Skrede I."/>
            <person name="Drula E."/>
            <person name="Henrissat B."/>
            <person name="Morin E."/>
            <person name="Kohler A."/>
            <person name="Barry K."/>
            <person name="LaButti K."/>
            <person name="Morin E."/>
            <person name="Salamov A."/>
            <person name="Lipzen A."/>
            <person name="Mereny Z."/>
            <person name="Hegedus B."/>
            <person name="Baldrian P."/>
            <person name="Stursova M."/>
            <person name="Weitz H."/>
            <person name="Taylor A."/>
            <person name="Grigoriev I.V."/>
            <person name="Nagy L.G."/>
            <person name="Martin F."/>
            <person name="Kauserud H."/>
        </authorList>
    </citation>
    <scope>NUCLEOTIDE SEQUENCE</scope>
    <source>
        <strain evidence="1">CBHHK067</strain>
    </source>
</reference>
<keyword evidence="2" id="KW-1185">Reference proteome</keyword>
<name>A0AAD7CRU4_MYCRO</name>